<feature type="region of interest" description="Disordered" evidence="4">
    <location>
        <begin position="1973"/>
        <end position="1994"/>
    </location>
</feature>
<dbReference type="InterPro" id="IPR002298">
    <property type="entry name" value="DNA_polymerase_A"/>
</dbReference>
<feature type="compositionally biased region" description="Low complexity" evidence="4">
    <location>
        <begin position="425"/>
        <end position="437"/>
    </location>
</feature>
<feature type="region of interest" description="Disordered" evidence="4">
    <location>
        <begin position="224"/>
        <end position="287"/>
    </location>
</feature>
<evidence type="ECO:0000256" key="3">
    <source>
        <dbReference type="SAM" id="Coils"/>
    </source>
</evidence>
<evidence type="ECO:0000256" key="2">
    <source>
        <dbReference type="ARBA" id="ARBA00023204"/>
    </source>
</evidence>
<evidence type="ECO:0000256" key="5">
    <source>
        <dbReference type="SAM" id="SignalP"/>
    </source>
</evidence>
<keyword evidence="1" id="KW-0227">DNA damage</keyword>
<evidence type="ECO:0000259" key="7">
    <source>
        <dbReference type="SMART" id="SM00482"/>
    </source>
</evidence>
<dbReference type="Gene3D" id="3.40.50.1010">
    <property type="entry name" value="5'-nuclease"/>
    <property type="match status" value="1"/>
</dbReference>
<dbReference type="InterPro" id="IPR036279">
    <property type="entry name" value="5-3_exonuclease_C_sf"/>
</dbReference>
<feature type="region of interest" description="Disordered" evidence="4">
    <location>
        <begin position="1279"/>
        <end position="1307"/>
    </location>
</feature>
<dbReference type="OMA" id="INCFFNE"/>
<keyword evidence="5" id="KW-0732">Signal</keyword>
<dbReference type="Gene3D" id="1.10.150.20">
    <property type="entry name" value="5' to 3' exonuclease, C-terminal subdomain"/>
    <property type="match status" value="2"/>
</dbReference>
<dbReference type="InterPro" id="IPR043502">
    <property type="entry name" value="DNA/RNA_pol_sf"/>
</dbReference>
<feature type="region of interest" description="Disordered" evidence="4">
    <location>
        <begin position="562"/>
        <end position="589"/>
    </location>
</feature>
<dbReference type="InterPro" id="IPR002421">
    <property type="entry name" value="5-3_exonuclease"/>
</dbReference>
<feature type="region of interest" description="Disordered" evidence="4">
    <location>
        <begin position="405"/>
        <end position="439"/>
    </location>
</feature>
<evidence type="ECO:0000313" key="9">
    <source>
        <dbReference type="Proteomes" id="UP000030763"/>
    </source>
</evidence>
<dbReference type="Gene3D" id="1.20.1060.10">
    <property type="entry name" value="Taq DNA Polymerase, Chain T, domain 4"/>
    <property type="match status" value="1"/>
</dbReference>
<evidence type="ECO:0000259" key="6">
    <source>
        <dbReference type="SMART" id="SM00475"/>
    </source>
</evidence>
<evidence type="ECO:0000313" key="8">
    <source>
        <dbReference type="EMBL" id="CDJ59831.1"/>
    </source>
</evidence>
<gene>
    <name evidence="8" type="ORF">EMWEY_00025160</name>
</gene>
<dbReference type="Pfam" id="PF00476">
    <property type="entry name" value="DNA_pol_A"/>
    <property type="match status" value="2"/>
</dbReference>
<dbReference type="Proteomes" id="UP000030763">
    <property type="component" value="Unassembled WGS sequence"/>
</dbReference>
<feature type="compositionally biased region" description="Low complexity" evidence="4">
    <location>
        <begin position="1631"/>
        <end position="1652"/>
    </location>
</feature>
<feature type="compositionally biased region" description="Low complexity" evidence="4">
    <location>
        <begin position="342"/>
        <end position="353"/>
    </location>
</feature>
<feature type="compositionally biased region" description="Polar residues" evidence="4">
    <location>
        <begin position="224"/>
        <end position="243"/>
    </location>
</feature>
<dbReference type="EMBL" id="HG720885">
    <property type="protein sequence ID" value="CDJ59831.1"/>
    <property type="molecule type" value="Genomic_DNA"/>
</dbReference>
<feature type="compositionally biased region" description="Basic and acidic residues" evidence="4">
    <location>
        <begin position="1287"/>
        <end position="1298"/>
    </location>
</feature>
<keyword evidence="2" id="KW-0234">DNA repair</keyword>
<dbReference type="InterPro" id="IPR029060">
    <property type="entry name" value="PIN-like_dom_sf"/>
</dbReference>
<feature type="compositionally biased region" description="Low complexity" evidence="4">
    <location>
        <begin position="244"/>
        <end position="261"/>
    </location>
</feature>
<keyword evidence="9" id="KW-1185">Reference proteome</keyword>
<dbReference type="SUPFAM" id="SSF47807">
    <property type="entry name" value="5' to 3' exonuclease, C-terminal subdomain"/>
    <property type="match status" value="1"/>
</dbReference>
<feature type="compositionally biased region" description="Low complexity" evidence="4">
    <location>
        <begin position="516"/>
        <end position="527"/>
    </location>
</feature>
<dbReference type="SUPFAM" id="SSF88723">
    <property type="entry name" value="PIN domain-like"/>
    <property type="match status" value="1"/>
</dbReference>
<feature type="region of interest" description="Disordered" evidence="4">
    <location>
        <begin position="342"/>
        <end position="369"/>
    </location>
</feature>
<feature type="signal peptide" evidence="5">
    <location>
        <begin position="1"/>
        <end position="23"/>
    </location>
</feature>
<keyword evidence="3" id="KW-0175">Coiled coil</keyword>
<feature type="region of interest" description="Disordered" evidence="4">
    <location>
        <begin position="1771"/>
        <end position="1803"/>
    </location>
</feature>
<feature type="compositionally biased region" description="Polar residues" evidence="4">
    <location>
        <begin position="405"/>
        <end position="420"/>
    </location>
</feature>
<feature type="region of interest" description="Disordered" evidence="4">
    <location>
        <begin position="1138"/>
        <end position="1163"/>
    </location>
</feature>
<dbReference type="VEuPathDB" id="ToxoDB:EMWEY_00025160"/>
<protein>
    <submittedName>
        <fullName evidence="8">DNA polymerase I, putative</fullName>
    </submittedName>
</protein>
<reference evidence="8" key="1">
    <citation type="submission" date="2013-10" db="EMBL/GenBank/DDBJ databases">
        <title>Genomic analysis of the causative agents of coccidiosis in chickens.</title>
        <authorList>
            <person name="Reid A.J."/>
            <person name="Blake D."/>
            <person name="Billington K."/>
            <person name="Browne H."/>
            <person name="Dunn M."/>
            <person name="Hung S."/>
            <person name="Kawahara F."/>
            <person name="Miranda-Saavedra D."/>
            <person name="Mourier T."/>
            <person name="Nagra H."/>
            <person name="Otto T.D."/>
            <person name="Rawlings N."/>
            <person name="Sanchez A."/>
            <person name="Sanders M."/>
            <person name="Subramaniam C."/>
            <person name="Tay Y."/>
            <person name="Dear P."/>
            <person name="Doerig C."/>
            <person name="Gruber A."/>
            <person name="Parkinson J."/>
            <person name="Shirley M."/>
            <person name="Wan K.L."/>
            <person name="Berriman M."/>
            <person name="Tomley F."/>
            <person name="Pain A."/>
        </authorList>
    </citation>
    <scope>NUCLEOTIDE SEQUENCE [LARGE SCALE GENOMIC DNA]</scope>
    <source>
        <strain evidence="8">Weybridge</strain>
    </source>
</reference>
<feature type="domain" description="DNA-directed DNA polymerase family A palm" evidence="7">
    <location>
        <begin position="1740"/>
        <end position="2080"/>
    </location>
</feature>
<dbReference type="InterPro" id="IPR001098">
    <property type="entry name" value="DNA-dir_DNA_pol_A_palm_dom"/>
</dbReference>
<feature type="compositionally biased region" description="Low complexity" evidence="4">
    <location>
        <begin position="562"/>
        <end position="587"/>
    </location>
</feature>
<proteinExistence type="predicted"/>
<feature type="compositionally biased region" description="Polar residues" evidence="4">
    <location>
        <begin position="1975"/>
        <end position="1987"/>
    </location>
</feature>
<dbReference type="PANTHER" id="PTHR10133:SF62">
    <property type="entry name" value="DNA POLYMERASE THETA"/>
    <property type="match status" value="1"/>
</dbReference>
<dbReference type="SMART" id="SM00475">
    <property type="entry name" value="53EXOc"/>
    <property type="match status" value="1"/>
</dbReference>
<name>U6M726_EIMMA</name>
<feature type="coiled-coil region" evidence="3">
    <location>
        <begin position="1414"/>
        <end position="1444"/>
    </location>
</feature>
<dbReference type="GO" id="GO:0003677">
    <property type="term" value="F:DNA binding"/>
    <property type="evidence" value="ECO:0007669"/>
    <property type="project" value="InterPro"/>
</dbReference>
<evidence type="ECO:0000256" key="1">
    <source>
        <dbReference type="ARBA" id="ARBA00022763"/>
    </source>
</evidence>
<feature type="region of interest" description="Disordered" evidence="4">
    <location>
        <begin position="516"/>
        <end position="543"/>
    </location>
</feature>
<feature type="compositionally biased region" description="Low complexity" evidence="4">
    <location>
        <begin position="1771"/>
        <end position="1792"/>
    </location>
</feature>
<dbReference type="RefSeq" id="XP_013336476.1">
    <property type="nucleotide sequence ID" value="XM_013481022.1"/>
</dbReference>
<dbReference type="SMART" id="SM00482">
    <property type="entry name" value="POLAc"/>
    <property type="match status" value="1"/>
</dbReference>
<dbReference type="GO" id="GO:0008409">
    <property type="term" value="F:5'-3' exonuclease activity"/>
    <property type="evidence" value="ECO:0007669"/>
    <property type="project" value="InterPro"/>
</dbReference>
<dbReference type="PANTHER" id="PTHR10133">
    <property type="entry name" value="DNA POLYMERASE I"/>
    <property type="match status" value="1"/>
</dbReference>
<sequence length="2185" mass="229252">MQKAKVLCCALGLLPLEVEGVEGDDVIATLVDRLCGGDAQQQQQQQQQQQGDGEGALKPEIEEIYIATVDKDLLQLLRYNYQSPRSSPRVSLLALHRQCQILDAQFVRDEYGVEPHQLLDFFSLVGDRADGIVGCRGIGAAAARKLLQAVENLEVRREGMGGRVSDVSAAAVIEAAAAACAAGVPPAVAHQPPFGVSKCSCPRSSWVEAGQAETPNAHSWLQQQTSVAGPTAQSQGQDQRTNNAASAAAATSTVETATPSAVNADGEPRIFSANPEGDKAEAAAPPASAIASPNLASSAEAIIDGDGAAAAAHGATISHEAATAHTGEPVFAAAVAGAAMPAAAPGGDASATPAAPPAPVATSDETGAASPASCTNVGVGCVGTVRDLGAAPVHTAAATAILRGTSSSRQAATPIQSHQTPARVAAPATAQSPSSSSKTGHWGLLSTISSLLPAWMVAPRAPLLLGALGAPAVPWPGASSSAAGVACRSRSLLQCARGSLQRRLLIRGAAATTATAAATTPAETLTASSQMRHASNGSGGSSNCTTGSSCCTEMLVSQGSSSCSRLSHDSTSSTGSINSSTKGSSSSLNVAKTVSPLQLQQQHHLATAAGVDPVGLDIEKGPPYTDAHHTFFSVDAPFGAAGTGWQQQLEQKMQQQMQNPSGQQRHQGVQHQVQQETEQKVNQEMRSMFAVEKHHVDMLLLHMQQQQQSTAAIEAAAVGAAASAASILNAAATRAGRTHARRTAAAPPAPTATSSPAMAAEVAAATDDGSGTEACAAVFAGEAGCEAREETTADAAPGETALPGLLLPPIECWGSSPPPSPLEQAKALQSTLCLCLSYLAHLQHADARTSSSSSSSRSNYSLAATAYASLDASSDECLRHLPERLPIDPLDMCFSVVGGSIENTRSNSSGSNFTIRKSSKPTYYLGGDLLLPVAVSWLASSPQGDHTPACAYLPFHLSFSIRLPPGLLKLLRCNRQQQQQQQQLHQQQAQENAEDILHFHFAVPELLKDVAAMEVLRLCLRGDCSVDPASGSAGAAAGCKTEGEAESAAAGEGPRLLWVAHDAKQLLHLLCNIGLSPPPAAQLHCTSVVAWLLHGADPGNSELLQQAALFEVLQQQQQQKKKQSNTCASVKAEAAAESGFAAERRPSGDPVNEAGRRGGPPCMAEDIAYEHEDDIISQGALVASPYSSTILTTMVGAAAASRAAAAGVKGSARKASQEAGAAAAAAAGSAETGAPRRTSGVRPPWRCFADARCSLLPPEQQQLQQGLFGRFGWGVYSRAPQKKAGSRNKDGKGKEKSKGCSTPSGLCRDNATAAKTEGAAAETAAGTAAGVASRATPLPVCFQPVRPPTGAATGKAVVVHVPARSPNLAAHSGCFSVSVRLPQQFKKCCPPRSPEELSSLDVAAFCEARGAATLVLLQQQYSMLQQQQQQAAETDTNVAEVAAQPLSLSWGVWAHVERPLIPVLAALERRGLSLSVPLLKRGWVEKRGNGPPVEDEAAARGHSTHHPPHLLEGSIPQGKQTACAPSGVGAAADASSVALAAAAPGRLATRLGAEAADVVAGAAAGDPSEALQEQRYLEQRIAKLIEELTGRTDVNINSPSQLATVLFDDLQLSPSSPAVSVAADPDGKAPRSNSKAKSRSSSSSSSRSTGAEALQALLREARSKEKDPHARQVAELLSCLLDYRSSHKFLSTYFVTLPAYIFPSTQRIHVSLLQTGASTGRLACRNPNLQNIPNHQEEWRWIRRAFVPSPVTPRKVEDPFNCSSDDLLSSSLSRSSPGVSSSLTASEGFPGASSGGAATGSGSMSPWRFVSVDYSQMELHILAYLSNDPQLLWDLRGGRRDKETEGRSYDTFQLAASRLFNCPPEDVTKELRSMAKTVTYGILYGQTEGGLSRQLQVPLKDARRLINCFFNEYQGVQSLMLTHTQFAEATGTIETLVGRSRRLQGTDIVEELLRAHPQLAALLNRIGAAKAPLEQHQQQSVSSSNKRGSARGRCRRQAMNTPIQGLAADIMKYVTGRVEQLLQLQQQRAFALRDSVHAHTVGAADGASSAWGRHVLERPLRAQVVLQIHDELLLEVHRDDISPVLELVLPVMQRAWGLLLLETDCLDRYAALCELQKHMRDPQSGGAAGDEAALRIWASETAKRGPTPRQTTQWFALPPQFEWLRPLLQRELPTSAKVGRDWCCC</sequence>
<dbReference type="GO" id="GO:0006302">
    <property type="term" value="P:double-strand break repair"/>
    <property type="evidence" value="ECO:0007669"/>
    <property type="project" value="TreeGrafter"/>
</dbReference>
<feature type="chain" id="PRO_5004673402" evidence="5">
    <location>
        <begin position="24"/>
        <end position="2185"/>
    </location>
</feature>
<organism evidence="8 9">
    <name type="scientific">Eimeria maxima</name>
    <name type="common">Coccidian parasite</name>
    <dbReference type="NCBI Taxonomy" id="5804"/>
    <lineage>
        <taxon>Eukaryota</taxon>
        <taxon>Sar</taxon>
        <taxon>Alveolata</taxon>
        <taxon>Apicomplexa</taxon>
        <taxon>Conoidasida</taxon>
        <taxon>Coccidia</taxon>
        <taxon>Eucoccidiorida</taxon>
        <taxon>Eimeriorina</taxon>
        <taxon>Eimeriidae</taxon>
        <taxon>Eimeria</taxon>
    </lineage>
</organism>
<feature type="region of interest" description="Disordered" evidence="4">
    <location>
        <begin position="1487"/>
        <end position="1512"/>
    </location>
</feature>
<reference evidence="8" key="2">
    <citation type="submission" date="2013-10" db="EMBL/GenBank/DDBJ databases">
        <authorList>
            <person name="Aslett M."/>
        </authorList>
    </citation>
    <scope>NUCLEOTIDE SEQUENCE [LARGE SCALE GENOMIC DNA]</scope>
    <source>
        <strain evidence="8">Weybridge</strain>
    </source>
</reference>
<accession>U6M726</accession>
<dbReference type="GO" id="GO:0006261">
    <property type="term" value="P:DNA-templated DNA replication"/>
    <property type="evidence" value="ECO:0007669"/>
    <property type="project" value="InterPro"/>
</dbReference>
<evidence type="ECO:0000256" key="4">
    <source>
        <dbReference type="SAM" id="MobiDB-lite"/>
    </source>
</evidence>
<dbReference type="Gene3D" id="3.30.70.370">
    <property type="match status" value="2"/>
</dbReference>
<dbReference type="GO" id="GO:0003887">
    <property type="term" value="F:DNA-directed DNA polymerase activity"/>
    <property type="evidence" value="ECO:0007669"/>
    <property type="project" value="InterPro"/>
</dbReference>
<dbReference type="PRINTS" id="PR00868">
    <property type="entry name" value="DNAPOLI"/>
</dbReference>
<feature type="domain" description="5'-3' exonuclease" evidence="6">
    <location>
        <begin position="1"/>
        <end position="179"/>
    </location>
</feature>
<dbReference type="SUPFAM" id="SSF56672">
    <property type="entry name" value="DNA/RNA polymerases"/>
    <property type="match status" value="1"/>
</dbReference>
<feature type="region of interest" description="Disordered" evidence="4">
    <location>
        <begin position="1617"/>
        <end position="1652"/>
    </location>
</feature>
<dbReference type="OrthoDB" id="348691at2759"/>
<dbReference type="GeneID" id="25336502"/>